<keyword evidence="7" id="KW-0378">Hydrolase</keyword>
<evidence type="ECO:0000256" key="7">
    <source>
        <dbReference type="ARBA" id="ARBA00022801"/>
    </source>
</evidence>
<dbReference type="InterPro" id="IPR026898">
    <property type="entry name" value="PrsW"/>
</dbReference>
<keyword evidence="8 10" id="KW-1133">Transmembrane helix</keyword>
<evidence type="ECO:0000256" key="4">
    <source>
        <dbReference type="ARBA" id="ARBA00022475"/>
    </source>
</evidence>
<evidence type="ECO:0000313" key="11">
    <source>
        <dbReference type="EMBL" id="OGY64082.1"/>
    </source>
</evidence>
<evidence type="ECO:0000256" key="6">
    <source>
        <dbReference type="ARBA" id="ARBA00022692"/>
    </source>
</evidence>
<reference evidence="11 12" key="1">
    <citation type="journal article" date="2016" name="Nat. Commun.">
        <title>Thousands of microbial genomes shed light on interconnected biogeochemical processes in an aquifer system.</title>
        <authorList>
            <person name="Anantharaman K."/>
            <person name="Brown C.T."/>
            <person name="Hug L.A."/>
            <person name="Sharon I."/>
            <person name="Castelle C.J."/>
            <person name="Probst A.J."/>
            <person name="Thomas B.C."/>
            <person name="Singh A."/>
            <person name="Wilkins M.J."/>
            <person name="Karaoz U."/>
            <person name="Brodie E.L."/>
            <person name="Williams K.H."/>
            <person name="Hubbard S.S."/>
            <person name="Banfield J.F."/>
        </authorList>
    </citation>
    <scope>NUCLEOTIDE SEQUENCE [LARGE SCALE GENOMIC DNA]</scope>
</reference>
<sequence length="227" mass="25496">MVTLILIVLGLLPGFAWLIFYLKEDIKHPEPKILIFYTFLGGALVTLLVLWFQYRVHDWLIFQGFSSFGLVSFILLASVEEFFKFFTVFLLISRRKEFDEPIDAMIYMIVAALGFATVENVASVLQTGSITWPSVGPVETTVLRFVGATLLHTLASGLVGYQWGQAIYKKSGYVGMIGAGLVVATLLHAVFNYLIIRSEPIALPLIFLIFFALFILGDFEKLKRESP</sequence>
<evidence type="ECO:0000313" key="12">
    <source>
        <dbReference type="Proteomes" id="UP000177174"/>
    </source>
</evidence>
<dbReference type="GO" id="GO:0006508">
    <property type="term" value="P:proteolysis"/>
    <property type="evidence" value="ECO:0007669"/>
    <property type="project" value="UniProtKB-KW"/>
</dbReference>
<dbReference type="PANTHER" id="PTHR36844">
    <property type="entry name" value="PROTEASE PRSW"/>
    <property type="match status" value="1"/>
</dbReference>
<gene>
    <name evidence="11" type="ORF">A3E64_00525</name>
</gene>
<evidence type="ECO:0000256" key="1">
    <source>
        <dbReference type="ARBA" id="ARBA00004651"/>
    </source>
</evidence>
<keyword evidence="5" id="KW-0645">Protease</keyword>
<feature type="transmembrane region" description="Helical" evidence="10">
    <location>
        <begin position="201"/>
        <end position="219"/>
    </location>
</feature>
<accession>A0A1G1ZHP3</accession>
<comment type="similarity">
    <text evidence="2">Belongs to the protease PrsW family.</text>
</comment>
<feature type="transmembrane region" description="Helical" evidence="10">
    <location>
        <begin position="173"/>
        <end position="195"/>
    </location>
</feature>
<proteinExistence type="inferred from homology"/>
<name>A0A1G1ZHP3_9BACT</name>
<evidence type="ECO:0000256" key="8">
    <source>
        <dbReference type="ARBA" id="ARBA00022989"/>
    </source>
</evidence>
<feature type="transmembrane region" description="Helical" evidence="10">
    <location>
        <begin position="104"/>
        <end position="122"/>
    </location>
</feature>
<dbReference type="PIRSF" id="PIRSF016933">
    <property type="entry name" value="PrsW"/>
    <property type="match status" value="1"/>
</dbReference>
<dbReference type="GO" id="GO:0008233">
    <property type="term" value="F:peptidase activity"/>
    <property type="evidence" value="ECO:0007669"/>
    <property type="project" value="UniProtKB-KW"/>
</dbReference>
<feature type="transmembrane region" description="Helical" evidence="10">
    <location>
        <begin position="6"/>
        <end position="22"/>
    </location>
</feature>
<keyword evidence="6 10" id="KW-0812">Transmembrane</keyword>
<keyword evidence="9 10" id="KW-0472">Membrane</keyword>
<keyword evidence="4" id="KW-1003">Cell membrane</keyword>
<feature type="transmembrane region" description="Helical" evidence="10">
    <location>
        <begin position="60"/>
        <end position="92"/>
    </location>
</feature>
<evidence type="ECO:0000256" key="3">
    <source>
        <dbReference type="ARBA" id="ARBA00018997"/>
    </source>
</evidence>
<evidence type="ECO:0000256" key="5">
    <source>
        <dbReference type="ARBA" id="ARBA00022670"/>
    </source>
</evidence>
<evidence type="ECO:0000256" key="10">
    <source>
        <dbReference type="SAM" id="Phobius"/>
    </source>
</evidence>
<evidence type="ECO:0000256" key="9">
    <source>
        <dbReference type="ARBA" id="ARBA00023136"/>
    </source>
</evidence>
<dbReference type="PANTHER" id="PTHR36844:SF1">
    <property type="entry name" value="PROTEASE PRSW"/>
    <property type="match status" value="1"/>
</dbReference>
<protein>
    <recommendedName>
        <fullName evidence="3">Protease PrsW</fullName>
    </recommendedName>
</protein>
<feature type="transmembrane region" description="Helical" evidence="10">
    <location>
        <begin position="142"/>
        <end position="161"/>
    </location>
</feature>
<comment type="caution">
    <text evidence="11">The sequence shown here is derived from an EMBL/GenBank/DDBJ whole genome shotgun (WGS) entry which is preliminary data.</text>
</comment>
<comment type="subcellular location">
    <subcellularLocation>
        <location evidence="1">Cell membrane</location>
        <topology evidence="1">Multi-pass membrane protein</topology>
    </subcellularLocation>
</comment>
<dbReference type="InterPro" id="IPR023596">
    <property type="entry name" value="Peptidase_PrsW_arch/bac"/>
</dbReference>
<dbReference type="Pfam" id="PF13367">
    <property type="entry name" value="PrsW-protease"/>
    <property type="match status" value="1"/>
</dbReference>
<dbReference type="STRING" id="1798405.A3E64_00525"/>
<evidence type="ECO:0000256" key="2">
    <source>
        <dbReference type="ARBA" id="ARBA00009165"/>
    </source>
</evidence>
<feature type="transmembrane region" description="Helical" evidence="10">
    <location>
        <begin position="34"/>
        <end position="54"/>
    </location>
</feature>
<organism evidence="11 12">
    <name type="scientific">Candidatus Harrisonbacteria bacterium RIFCSPHIGHO2_12_FULL_48_16</name>
    <dbReference type="NCBI Taxonomy" id="1798405"/>
    <lineage>
        <taxon>Bacteria</taxon>
        <taxon>Candidatus Harrisoniibacteriota</taxon>
    </lineage>
</organism>
<dbReference type="Proteomes" id="UP000177174">
    <property type="component" value="Unassembled WGS sequence"/>
</dbReference>
<dbReference type="GO" id="GO:0005886">
    <property type="term" value="C:plasma membrane"/>
    <property type="evidence" value="ECO:0007669"/>
    <property type="project" value="UniProtKB-SubCell"/>
</dbReference>
<dbReference type="AlphaFoldDB" id="A0A1G1ZHP3"/>
<dbReference type="EMBL" id="MHJH01000026">
    <property type="protein sequence ID" value="OGY64082.1"/>
    <property type="molecule type" value="Genomic_DNA"/>
</dbReference>